<evidence type="ECO:0000259" key="10">
    <source>
        <dbReference type="PROSITE" id="PS50229"/>
    </source>
</evidence>
<dbReference type="Gene3D" id="3.90.810.10">
    <property type="entry name" value="CRIB domain"/>
    <property type="match status" value="2"/>
</dbReference>
<dbReference type="PROSITE" id="PS51082">
    <property type="entry name" value="WH2"/>
    <property type="match status" value="2"/>
</dbReference>
<feature type="compositionally biased region" description="Pro residues" evidence="8">
    <location>
        <begin position="284"/>
        <end position="392"/>
    </location>
</feature>
<evidence type="ECO:0000259" key="9">
    <source>
        <dbReference type="PROSITE" id="PS50108"/>
    </source>
</evidence>
<evidence type="ECO:0000256" key="5">
    <source>
        <dbReference type="ARBA" id="ARBA00022737"/>
    </source>
</evidence>
<dbReference type="CDD" id="cd00132">
    <property type="entry name" value="CRIB"/>
    <property type="match status" value="1"/>
</dbReference>
<evidence type="ECO:0000313" key="13">
    <source>
        <dbReference type="Proteomes" id="UP001059041"/>
    </source>
</evidence>
<gene>
    <name evidence="12" type="ORF">IRJ41_021897</name>
</gene>
<dbReference type="EMBL" id="JAFHDT010000024">
    <property type="protein sequence ID" value="KAI7792097.1"/>
    <property type="molecule type" value="Genomic_DNA"/>
</dbReference>
<accession>A0A9W7T9L1</accession>
<keyword evidence="5" id="KW-0677">Repeat</keyword>
<sequence length="505" mass="54501">MSGPPPNRRPAGHVGSILLTQQENEVLFNHMGRKCTSLCSAVVQVYGADRNSWMKKCCGVASLVKDNPQKSYFIRVFDMKDGKILFDQEVYNNFTLNNSKSYFVTFAGDTCQIGLNFASEEEAKRFKLATSDLMGRRLRKTEKRREPSNGPSGPSGLVLPMATVDIKNPEINSPRYHSNSQMNNINLHSNFKKKDKGKTNNKKKKISKAEIGTPSNFRHVGHVGWDPNTGFDLNNLDPDLKKLFDMCGISEDQLKDKETSKVIYDFIEEKGGVEAVKDELRRQAPPPPKGGPPPPPPIHSSGPPPPPPSRGRGAPPPPPPSRAPNTAPPPPPPSRPGMGVPPPPPSRGPGSAPPPPPPPQPASFSPPAPPPPPPMGGPPPPPPPGLPPPAPLLLPGVDSGEPLGVKSALLDQIREGAALKRVEQNNKPTSSGGRNALLDQIRLGIQLKNVTDNTDSATSTSAPSGDIVGALMQVMEKRSKAIHSSDDDEDDDDLEDFEDEDEWED</sequence>
<evidence type="ECO:0000256" key="4">
    <source>
        <dbReference type="ARBA" id="ARBA00022553"/>
    </source>
</evidence>
<feature type="compositionally biased region" description="Basic residues" evidence="8">
    <location>
        <begin position="190"/>
        <end position="206"/>
    </location>
</feature>
<dbReference type="CDD" id="cd22075">
    <property type="entry name" value="WH2_hN-WASP_r2_like"/>
    <property type="match status" value="1"/>
</dbReference>
<evidence type="ECO:0000256" key="8">
    <source>
        <dbReference type="SAM" id="MobiDB-lite"/>
    </source>
</evidence>
<dbReference type="GO" id="GO:0003779">
    <property type="term" value="F:actin binding"/>
    <property type="evidence" value="ECO:0007669"/>
    <property type="project" value="InterPro"/>
</dbReference>
<dbReference type="InterPro" id="IPR003124">
    <property type="entry name" value="WH2_dom"/>
</dbReference>
<dbReference type="PANTHER" id="PTHR11202">
    <property type="entry name" value="SPROUTY-RELATED, EVH1 DOMAIN-CONTAINING PROTEIN FAMILY MEMBER"/>
    <property type="match status" value="1"/>
</dbReference>
<organism evidence="12 13">
    <name type="scientific">Triplophysa rosa</name>
    <name type="common">Cave loach</name>
    <dbReference type="NCBI Taxonomy" id="992332"/>
    <lineage>
        <taxon>Eukaryota</taxon>
        <taxon>Metazoa</taxon>
        <taxon>Chordata</taxon>
        <taxon>Craniata</taxon>
        <taxon>Vertebrata</taxon>
        <taxon>Euteleostomi</taxon>
        <taxon>Actinopterygii</taxon>
        <taxon>Neopterygii</taxon>
        <taxon>Teleostei</taxon>
        <taxon>Ostariophysi</taxon>
        <taxon>Cypriniformes</taxon>
        <taxon>Nemacheilidae</taxon>
        <taxon>Triplophysa</taxon>
    </lineage>
</organism>
<keyword evidence="13" id="KW-1185">Reference proteome</keyword>
<dbReference type="InterPro" id="IPR011026">
    <property type="entry name" value="WAS_C"/>
</dbReference>
<dbReference type="GO" id="GO:0005856">
    <property type="term" value="C:cytoskeleton"/>
    <property type="evidence" value="ECO:0007669"/>
    <property type="project" value="UniProtKB-SubCell"/>
</dbReference>
<dbReference type="InterPro" id="IPR011993">
    <property type="entry name" value="PH-like_dom_sf"/>
</dbReference>
<feature type="domain" description="CRIB" evidence="9">
    <location>
        <begin position="211"/>
        <end position="224"/>
    </location>
</feature>
<dbReference type="Pfam" id="PF00786">
    <property type="entry name" value="PBD"/>
    <property type="match status" value="1"/>
</dbReference>
<dbReference type="SMART" id="SM00285">
    <property type="entry name" value="PBD"/>
    <property type="match status" value="1"/>
</dbReference>
<proteinExistence type="predicted"/>
<dbReference type="OrthoDB" id="8963340at2759"/>
<feature type="compositionally biased region" description="Polar residues" evidence="8">
    <location>
        <begin position="175"/>
        <end position="189"/>
    </location>
</feature>
<evidence type="ECO:0000256" key="3">
    <source>
        <dbReference type="ARBA" id="ARBA00022490"/>
    </source>
</evidence>
<keyword evidence="6" id="KW-0206">Cytoskeleton</keyword>
<feature type="region of interest" description="Disordered" evidence="8">
    <location>
        <begin position="136"/>
        <end position="209"/>
    </location>
</feature>
<dbReference type="CDD" id="cd22074">
    <property type="entry name" value="WH2_N-WASP_r1"/>
    <property type="match status" value="1"/>
</dbReference>
<feature type="domain" description="WH2" evidence="11">
    <location>
        <begin position="433"/>
        <end position="450"/>
    </location>
</feature>
<comment type="subcellular location">
    <subcellularLocation>
        <location evidence="2">Cytoplasm</location>
        <location evidence="2">Cytoskeleton</location>
    </subcellularLocation>
    <subcellularLocation>
        <location evidence="1">Nucleus</location>
    </subcellularLocation>
</comment>
<protein>
    <submittedName>
        <fullName evidence="12">Wiskott-Aldrich syndrome-like</fullName>
    </submittedName>
</protein>
<dbReference type="Pfam" id="PF02205">
    <property type="entry name" value="WH2"/>
    <property type="match status" value="2"/>
</dbReference>
<dbReference type="SUPFAM" id="SSF47912">
    <property type="entry name" value="Wiscott-Aldrich syndrome protein, WASP, C-terminal domain"/>
    <property type="match status" value="2"/>
</dbReference>
<dbReference type="GO" id="GO:0007015">
    <property type="term" value="P:actin filament organization"/>
    <property type="evidence" value="ECO:0007669"/>
    <property type="project" value="InterPro"/>
</dbReference>
<dbReference type="CDD" id="cd01205">
    <property type="entry name" value="EVH1_WASP-like"/>
    <property type="match status" value="1"/>
</dbReference>
<keyword evidence="3" id="KW-0963">Cytoplasm</keyword>
<dbReference type="AlphaFoldDB" id="A0A9W7T9L1"/>
<feature type="domain" description="WH1" evidence="10">
    <location>
        <begin position="31"/>
        <end position="137"/>
    </location>
</feature>
<dbReference type="Gene3D" id="2.30.29.30">
    <property type="entry name" value="Pleckstrin-homology domain (PH domain)/Phosphotyrosine-binding domain (PTB)"/>
    <property type="match status" value="1"/>
</dbReference>
<dbReference type="SMART" id="SM00461">
    <property type="entry name" value="WH1"/>
    <property type="match status" value="1"/>
</dbReference>
<dbReference type="FunFam" id="3.90.810.10:FF:000003">
    <property type="entry name" value="Neural Wiskott-Aldrich syndrome protein-like"/>
    <property type="match status" value="1"/>
</dbReference>
<dbReference type="SMART" id="SM00246">
    <property type="entry name" value="WH2"/>
    <property type="match status" value="2"/>
</dbReference>
<dbReference type="Pfam" id="PF00568">
    <property type="entry name" value="WH1"/>
    <property type="match status" value="1"/>
</dbReference>
<evidence type="ECO:0000256" key="1">
    <source>
        <dbReference type="ARBA" id="ARBA00004123"/>
    </source>
</evidence>
<dbReference type="InterPro" id="IPR000095">
    <property type="entry name" value="CRIB_dom"/>
</dbReference>
<feature type="region of interest" description="Disordered" evidence="8">
    <location>
        <begin position="478"/>
        <end position="505"/>
    </location>
</feature>
<name>A0A9W7T9L1_TRIRA</name>
<dbReference type="InterPro" id="IPR036936">
    <property type="entry name" value="CRIB_dom_sf"/>
</dbReference>
<feature type="region of interest" description="Disordered" evidence="8">
    <location>
        <begin position="281"/>
        <end position="405"/>
    </location>
</feature>
<dbReference type="PROSITE" id="PS50229">
    <property type="entry name" value="WH1"/>
    <property type="match status" value="1"/>
</dbReference>
<dbReference type="PANTHER" id="PTHR11202:SF36">
    <property type="entry name" value="ACTIN NUCLEATION-PROMOTING FACTOR WASL"/>
    <property type="match status" value="1"/>
</dbReference>
<reference evidence="12" key="1">
    <citation type="submission" date="2021-02" db="EMBL/GenBank/DDBJ databases">
        <title>Comparative genomics reveals that relaxation of natural selection precedes convergent phenotypic evolution of cavefish.</title>
        <authorList>
            <person name="Peng Z."/>
        </authorList>
    </citation>
    <scope>NUCLEOTIDE SEQUENCE</scope>
    <source>
        <tissue evidence="12">Muscle</tissue>
    </source>
</reference>
<dbReference type="Proteomes" id="UP001059041">
    <property type="component" value="Linkage Group LG24"/>
</dbReference>
<comment type="caution">
    <text evidence="12">The sequence shown here is derived from an EMBL/GenBank/DDBJ whole genome shotgun (WGS) entry which is preliminary data.</text>
</comment>
<feature type="compositionally biased region" description="Acidic residues" evidence="8">
    <location>
        <begin position="486"/>
        <end position="505"/>
    </location>
</feature>
<evidence type="ECO:0000256" key="6">
    <source>
        <dbReference type="ARBA" id="ARBA00023212"/>
    </source>
</evidence>
<keyword evidence="7" id="KW-0539">Nucleus</keyword>
<dbReference type="GO" id="GO:0005634">
    <property type="term" value="C:nucleus"/>
    <property type="evidence" value="ECO:0007669"/>
    <property type="project" value="UniProtKB-SubCell"/>
</dbReference>
<feature type="domain" description="WH2" evidence="11">
    <location>
        <begin position="405"/>
        <end position="422"/>
    </location>
</feature>
<evidence type="ECO:0000313" key="12">
    <source>
        <dbReference type="EMBL" id="KAI7792097.1"/>
    </source>
</evidence>
<evidence type="ECO:0000259" key="11">
    <source>
        <dbReference type="PROSITE" id="PS51082"/>
    </source>
</evidence>
<dbReference type="PROSITE" id="PS50108">
    <property type="entry name" value="CRIB"/>
    <property type="match status" value="1"/>
</dbReference>
<evidence type="ECO:0000256" key="7">
    <source>
        <dbReference type="ARBA" id="ARBA00023242"/>
    </source>
</evidence>
<dbReference type="InterPro" id="IPR033927">
    <property type="entry name" value="WASPfam_EVH1"/>
</dbReference>
<evidence type="ECO:0000256" key="2">
    <source>
        <dbReference type="ARBA" id="ARBA00004245"/>
    </source>
</evidence>
<dbReference type="SUPFAM" id="SSF50729">
    <property type="entry name" value="PH domain-like"/>
    <property type="match status" value="1"/>
</dbReference>
<dbReference type="InterPro" id="IPR000697">
    <property type="entry name" value="WH1/EVH1_dom"/>
</dbReference>
<dbReference type="FunFam" id="2.30.29.30:FF:000130">
    <property type="entry name" value="neural Wiskott-Aldrich syndrome protein"/>
    <property type="match status" value="1"/>
</dbReference>
<keyword evidence="4" id="KW-0597">Phosphoprotein</keyword>